<evidence type="ECO:0000313" key="2">
    <source>
        <dbReference type="Proteomes" id="UP000819052"/>
    </source>
</evidence>
<accession>A0ABX0MQU3</accession>
<dbReference type="RefSeq" id="WP_167081387.1">
    <property type="nucleotide sequence ID" value="NZ_VVIW01000035.1"/>
</dbReference>
<protein>
    <submittedName>
        <fullName evidence="1">Uncharacterized protein</fullName>
    </submittedName>
</protein>
<dbReference type="EMBL" id="VVIW01000035">
    <property type="protein sequence ID" value="NHZ44586.1"/>
    <property type="molecule type" value="Genomic_DNA"/>
</dbReference>
<gene>
    <name evidence="1" type="ORF">F1609_31175</name>
</gene>
<evidence type="ECO:0000313" key="1">
    <source>
        <dbReference type="EMBL" id="NHZ44586.1"/>
    </source>
</evidence>
<reference evidence="1 2" key="1">
    <citation type="submission" date="2019-09" db="EMBL/GenBank/DDBJ databases">
        <title>Taxonomy of Antarctic Massilia spp.: description of Massilia rubra sp. nov., Massilia aquatica sp. nov., Massilia mucilaginosa sp. nov., Massilia frigida sp. nov. isolated from streams, lakes and regoliths.</title>
        <authorList>
            <person name="Holochova P."/>
            <person name="Sedlacek I."/>
            <person name="Kralova S."/>
            <person name="Maslanova I."/>
            <person name="Busse H.-J."/>
            <person name="Stankova E."/>
            <person name="Vrbovska V."/>
            <person name="Kovarovic V."/>
            <person name="Bartak M."/>
            <person name="Svec P."/>
            <person name="Pantucek R."/>
        </authorList>
    </citation>
    <scope>NUCLEOTIDE SEQUENCE [LARGE SCALE GENOMIC DNA]</scope>
    <source>
        <strain evidence="1 2">CCM 8693</strain>
    </source>
</reference>
<name>A0ABX0MQU3_9BURK</name>
<dbReference type="Proteomes" id="UP000819052">
    <property type="component" value="Unassembled WGS sequence"/>
</dbReference>
<comment type="caution">
    <text evidence="1">The sequence shown here is derived from an EMBL/GenBank/DDBJ whole genome shotgun (WGS) entry which is preliminary data.</text>
</comment>
<proteinExistence type="predicted"/>
<organism evidence="1 2">
    <name type="scientific">Massilia aquatica</name>
    <dbReference type="NCBI Taxonomy" id="2609000"/>
    <lineage>
        <taxon>Bacteria</taxon>
        <taxon>Pseudomonadati</taxon>
        <taxon>Pseudomonadota</taxon>
        <taxon>Betaproteobacteria</taxon>
        <taxon>Burkholderiales</taxon>
        <taxon>Oxalobacteraceae</taxon>
        <taxon>Telluria group</taxon>
        <taxon>Massilia</taxon>
    </lineage>
</organism>
<keyword evidence="2" id="KW-1185">Reference proteome</keyword>
<sequence length="134" mass="14975">MNTELGDERQDESEAALFAALPPDFPRPANLGAVSGAQAKFLMTRYQGRFYSPGCTPPELLERWNNCEDLAQQLAVKSIESKGGKRAHMSETEILEQYLPRLIATGWVSEPEAKWVMRRTAELVEWEVPPSAAP</sequence>